<evidence type="ECO:0000256" key="4">
    <source>
        <dbReference type="ARBA" id="ARBA00022917"/>
    </source>
</evidence>
<dbReference type="FunFam" id="1.10.8.10:FF:000001">
    <property type="entry name" value="Elongation factor Ts"/>
    <property type="match status" value="1"/>
</dbReference>
<evidence type="ECO:0000313" key="8">
    <source>
        <dbReference type="Proteomes" id="UP000176826"/>
    </source>
</evidence>
<feature type="domain" description="Translation elongation factor EFTs/EF1B dimerisation" evidence="6">
    <location>
        <begin position="84"/>
        <end position="266"/>
    </location>
</feature>
<dbReference type="AlphaFoldDB" id="A0A1F6YDA8"/>
<dbReference type="Gene3D" id="1.10.286.20">
    <property type="match status" value="1"/>
</dbReference>
<dbReference type="EMBL" id="MFVT01000005">
    <property type="protein sequence ID" value="OGJ04336.1"/>
    <property type="molecule type" value="Genomic_DNA"/>
</dbReference>
<dbReference type="InterPro" id="IPR001816">
    <property type="entry name" value="Transl_elong_EFTs/EF1B"/>
</dbReference>
<protein>
    <recommendedName>
        <fullName evidence="2 5">Elongation factor Ts</fullName>
        <shortName evidence="5">EF-Ts</shortName>
    </recommendedName>
</protein>
<dbReference type="GO" id="GO:0005737">
    <property type="term" value="C:cytoplasm"/>
    <property type="evidence" value="ECO:0007669"/>
    <property type="project" value="UniProtKB-SubCell"/>
</dbReference>
<keyword evidence="3 5" id="KW-0251">Elongation factor</keyword>
<dbReference type="SUPFAM" id="SSF54713">
    <property type="entry name" value="Elongation factor Ts (EF-Ts), dimerisation domain"/>
    <property type="match status" value="2"/>
</dbReference>
<keyword evidence="5" id="KW-0963">Cytoplasm</keyword>
<sequence>MSIQITTEQIKGLRDMTGISVMQCKRALEEAEGDIKKALAILKKTSSDIALKKVNREVKDGKVCIKTGNLPPARAGGAQAGKKAVLVSLRCETDFVARNEDFAKLLENLAEKAIKVGVEEMKKEAKDMIDAIIQKTGENIQLGDTYEVNGGILGNYVHNNKTGVIVSLTGGDAELAKDIAMHITAMKPEYISQDEITEDARKIMKEIFEKEIASMDKPAEIKEKMLLGKMAAYFKEKTLLDQAFIKNGEETVGQLLEKAKAKIKEVKACLI</sequence>
<dbReference type="Pfam" id="PF00889">
    <property type="entry name" value="EF_TS"/>
    <property type="match status" value="1"/>
</dbReference>
<comment type="subcellular location">
    <subcellularLocation>
        <location evidence="5">Cytoplasm</location>
    </subcellularLocation>
</comment>
<evidence type="ECO:0000256" key="1">
    <source>
        <dbReference type="ARBA" id="ARBA00005532"/>
    </source>
</evidence>
<evidence type="ECO:0000256" key="5">
    <source>
        <dbReference type="HAMAP-Rule" id="MF_00050"/>
    </source>
</evidence>
<evidence type="ECO:0000256" key="2">
    <source>
        <dbReference type="ARBA" id="ARBA00016956"/>
    </source>
</evidence>
<comment type="caution">
    <text evidence="7">The sequence shown here is derived from an EMBL/GenBank/DDBJ whole genome shotgun (WGS) entry which is preliminary data.</text>
</comment>
<dbReference type="InterPro" id="IPR009060">
    <property type="entry name" value="UBA-like_sf"/>
</dbReference>
<dbReference type="InterPro" id="IPR036402">
    <property type="entry name" value="EF-Ts_dimer_sf"/>
</dbReference>
<keyword evidence="4 5" id="KW-0648">Protein biosynthesis</keyword>
<dbReference type="InterPro" id="IPR014039">
    <property type="entry name" value="Transl_elong_EFTs/EF1B_dimer"/>
</dbReference>
<gene>
    <name evidence="5" type="primary">tsf</name>
    <name evidence="7" type="ORF">A3F97_02340</name>
</gene>
<name>A0A1F6YDA8_9BACT</name>
<dbReference type="PANTHER" id="PTHR11741">
    <property type="entry name" value="ELONGATION FACTOR TS"/>
    <property type="match status" value="1"/>
</dbReference>
<comment type="function">
    <text evidence="5">Associates with the EF-Tu.GDP complex and induces the exchange of GDP to GTP. It remains bound to the aminoacyl-tRNA.EF-Tu.GTP complex up to the GTP hydrolysis stage on the ribosome.</text>
</comment>
<dbReference type="HAMAP" id="MF_00050">
    <property type="entry name" value="EF_Ts"/>
    <property type="match status" value="1"/>
</dbReference>
<dbReference type="GO" id="GO:0003746">
    <property type="term" value="F:translation elongation factor activity"/>
    <property type="evidence" value="ECO:0007669"/>
    <property type="project" value="UniProtKB-UniRule"/>
</dbReference>
<dbReference type="Proteomes" id="UP000176826">
    <property type="component" value="Unassembled WGS sequence"/>
</dbReference>
<evidence type="ECO:0000256" key="3">
    <source>
        <dbReference type="ARBA" id="ARBA00022768"/>
    </source>
</evidence>
<evidence type="ECO:0000313" key="7">
    <source>
        <dbReference type="EMBL" id="OGJ04336.1"/>
    </source>
</evidence>
<feature type="region of interest" description="Involved in Mg(2+) ion dislocation from EF-Tu" evidence="5">
    <location>
        <begin position="93"/>
        <end position="96"/>
    </location>
</feature>
<dbReference type="PANTHER" id="PTHR11741:SF0">
    <property type="entry name" value="ELONGATION FACTOR TS, MITOCHONDRIAL"/>
    <property type="match status" value="1"/>
</dbReference>
<dbReference type="SUPFAM" id="SSF46934">
    <property type="entry name" value="UBA-like"/>
    <property type="match status" value="1"/>
</dbReference>
<accession>A0A1F6YDA8</accession>
<organism evidence="7 8">
    <name type="scientific">Candidatus Nomurabacteria bacterium RIFCSPLOWO2_12_FULL_41_10</name>
    <dbReference type="NCBI Taxonomy" id="1801795"/>
    <lineage>
        <taxon>Bacteria</taxon>
        <taxon>Candidatus Nomuraibacteriota</taxon>
    </lineage>
</organism>
<proteinExistence type="inferred from homology"/>
<reference evidence="7 8" key="1">
    <citation type="journal article" date="2016" name="Nat. Commun.">
        <title>Thousands of microbial genomes shed light on interconnected biogeochemical processes in an aquifer system.</title>
        <authorList>
            <person name="Anantharaman K."/>
            <person name="Brown C.T."/>
            <person name="Hug L.A."/>
            <person name="Sharon I."/>
            <person name="Castelle C.J."/>
            <person name="Probst A.J."/>
            <person name="Thomas B.C."/>
            <person name="Singh A."/>
            <person name="Wilkins M.J."/>
            <person name="Karaoz U."/>
            <person name="Brodie E.L."/>
            <person name="Williams K.H."/>
            <person name="Hubbard S.S."/>
            <person name="Banfield J.F."/>
        </authorList>
    </citation>
    <scope>NUCLEOTIDE SEQUENCE [LARGE SCALE GENOMIC DNA]</scope>
</reference>
<dbReference type="NCBIfam" id="TIGR00116">
    <property type="entry name" value="tsf"/>
    <property type="match status" value="1"/>
</dbReference>
<dbReference type="Gene3D" id="3.30.479.20">
    <property type="entry name" value="Elongation factor Ts, dimerisation domain"/>
    <property type="match status" value="2"/>
</dbReference>
<dbReference type="Gene3D" id="1.10.8.10">
    <property type="entry name" value="DNA helicase RuvA subunit, C-terminal domain"/>
    <property type="match status" value="1"/>
</dbReference>
<comment type="similarity">
    <text evidence="1 5">Belongs to the EF-Ts family.</text>
</comment>
<evidence type="ECO:0000259" key="6">
    <source>
        <dbReference type="Pfam" id="PF00889"/>
    </source>
</evidence>